<name>A0A562BM44_9BURK</name>
<comment type="caution">
    <text evidence="2">The sequence shown here is derived from an EMBL/GenBank/DDBJ whole genome shotgun (WGS) entry which is preliminary data.</text>
</comment>
<organism evidence="2 3">
    <name type="scientific">Cupriavidus gilardii J11</name>
    <dbReference type="NCBI Taxonomy" id="936133"/>
    <lineage>
        <taxon>Bacteria</taxon>
        <taxon>Pseudomonadati</taxon>
        <taxon>Pseudomonadota</taxon>
        <taxon>Betaproteobacteria</taxon>
        <taxon>Burkholderiales</taxon>
        <taxon>Burkholderiaceae</taxon>
        <taxon>Cupriavidus</taxon>
    </lineage>
</organism>
<evidence type="ECO:0000256" key="1">
    <source>
        <dbReference type="SAM" id="MobiDB-lite"/>
    </source>
</evidence>
<keyword evidence="3" id="KW-1185">Reference proteome</keyword>
<feature type="region of interest" description="Disordered" evidence="1">
    <location>
        <begin position="336"/>
        <end position="357"/>
    </location>
</feature>
<feature type="compositionally biased region" description="Basic and acidic residues" evidence="1">
    <location>
        <begin position="336"/>
        <end position="348"/>
    </location>
</feature>
<dbReference type="Proteomes" id="UP000318141">
    <property type="component" value="Unassembled WGS sequence"/>
</dbReference>
<gene>
    <name evidence="2" type="ORF">L602_002100000960</name>
</gene>
<dbReference type="EMBL" id="VLJN01000014">
    <property type="protein sequence ID" value="TWG86307.1"/>
    <property type="molecule type" value="Genomic_DNA"/>
</dbReference>
<dbReference type="AlphaFoldDB" id="A0A562BM44"/>
<proteinExistence type="predicted"/>
<accession>A0A562BM44</accession>
<sequence>MDVALVQHAEHDIDRDQRGQDQDRLALQRILEGAGAAGEVGLQRFGGADACHLMADAVGRLRQRYALGEVERDGGRGELALVVDPQRRAGRHDPRKGRQRHAVAGAGDDVDVLQRLRPLQVFLAQFHHHAILVQRMVDGGHQPLAERVVQDRIDLLHGDAQPRGGIPIDNDRCLQPLVVGVGIDVLQFLQVRQCVADLGLPRAQHLEVVGPQRELVLGTALPSPDADVLHRYKEQPRTRLLGELHAQPRDDLVGRFLALAQRLEGDEHLAGVALRAPGEAGDIDHGRVRLDDADEAVQLGAHGLERRGLVRADKPDQPAGVLLREEALGHDHIQPHVQRDGREQDHPHQLAVAQRHR</sequence>
<evidence type="ECO:0000313" key="3">
    <source>
        <dbReference type="Proteomes" id="UP000318141"/>
    </source>
</evidence>
<reference evidence="2 3" key="1">
    <citation type="submission" date="2019-07" db="EMBL/GenBank/DDBJ databases">
        <title>Genome sequencing of lignin-degrading bacterial isolates.</title>
        <authorList>
            <person name="Gladden J."/>
        </authorList>
    </citation>
    <scope>NUCLEOTIDE SEQUENCE [LARGE SCALE GENOMIC DNA]</scope>
    <source>
        <strain evidence="2 3">J11</strain>
    </source>
</reference>
<protein>
    <submittedName>
        <fullName evidence="2">Uncharacterized protein</fullName>
    </submittedName>
</protein>
<evidence type="ECO:0000313" key="2">
    <source>
        <dbReference type="EMBL" id="TWG86307.1"/>
    </source>
</evidence>